<reference evidence="2" key="1">
    <citation type="submission" date="2024-04" db="EMBL/GenBank/DDBJ databases">
        <authorList>
            <person name="Shaw F."/>
            <person name="Minotto A."/>
        </authorList>
    </citation>
    <scope>NUCLEOTIDE SEQUENCE [LARGE SCALE GENOMIC DNA]</scope>
</reference>
<name>A0ABP1E672_9APHY</name>
<keyword evidence="2" id="KW-1185">Reference proteome</keyword>
<dbReference type="EMBL" id="OZ037951">
    <property type="protein sequence ID" value="CAL1715457.1"/>
    <property type="molecule type" value="Genomic_DNA"/>
</dbReference>
<evidence type="ECO:0000313" key="1">
    <source>
        <dbReference type="EMBL" id="CAL1715457.1"/>
    </source>
</evidence>
<protein>
    <submittedName>
        <fullName evidence="1">Uncharacterized protein</fullName>
    </submittedName>
</protein>
<organism evidence="1 2">
    <name type="scientific">Somion occarium</name>
    <dbReference type="NCBI Taxonomy" id="3059160"/>
    <lineage>
        <taxon>Eukaryota</taxon>
        <taxon>Fungi</taxon>
        <taxon>Dikarya</taxon>
        <taxon>Basidiomycota</taxon>
        <taxon>Agaricomycotina</taxon>
        <taxon>Agaricomycetes</taxon>
        <taxon>Polyporales</taxon>
        <taxon>Cerrenaceae</taxon>
        <taxon>Somion</taxon>
    </lineage>
</organism>
<dbReference type="Proteomes" id="UP001497453">
    <property type="component" value="Chromosome 8"/>
</dbReference>
<sequence length="141" mass="16266">MHIKKNLSGDQHSSEQHIHVRMTEYLKRPKTMIGVPYIWLRIYDARLSLHTFLFQTRCKSSICKSYASYIKLWKTQLTYSHCTCILTLLPFADGLCDQCSSLLQYRGLSRLKLLTIMFKLASGTGGQEEGRNHFVFRSGAT</sequence>
<evidence type="ECO:0000313" key="2">
    <source>
        <dbReference type="Proteomes" id="UP001497453"/>
    </source>
</evidence>
<proteinExistence type="predicted"/>
<accession>A0ABP1E672</accession>
<gene>
    <name evidence="1" type="ORF">GFSPODELE1_LOCUS10237</name>
</gene>